<evidence type="ECO:0000256" key="1">
    <source>
        <dbReference type="ARBA" id="ARBA00002606"/>
    </source>
</evidence>
<dbReference type="Pfam" id="PF00551">
    <property type="entry name" value="Formyl_trans_N"/>
    <property type="match status" value="1"/>
</dbReference>
<dbReference type="Proteomes" id="UP000588806">
    <property type="component" value="Unassembled WGS sequence"/>
</dbReference>
<dbReference type="AlphaFoldDB" id="A0A7Y3XB44"/>
<reference evidence="11 12" key="2">
    <citation type="submission" date="2020-06" db="EMBL/GenBank/DDBJ databases">
        <title>Halomonas songnenensis sp. nov., a moderately halophilic bacterium isolated from saline and alkaline soils.</title>
        <authorList>
            <person name="Jiang J."/>
            <person name="Pan Y."/>
        </authorList>
    </citation>
    <scope>NUCLEOTIDE SEQUENCE [LARGE SCALE GENOMIC DNA]</scope>
    <source>
        <strain evidence="11 12">TBZ9</strain>
    </source>
</reference>
<dbReference type="Gene3D" id="3.10.25.10">
    <property type="entry name" value="Formyl transferase, C-terminal domain"/>
    <property type="match status" value="1"/>
</dbReference>
<reference evidence="11 12" key="1">
    <citation type="submission" date="2020-05" db="EMBL/GenBank/DDBJ databases">
        <authorList>
            <person name="Ruan W."/>
            <person name="Jeon C.O."/>
            <person name="Chun B.H."/>
        </authorList>
    </citation>
    <scope>NUCLEOTIDE SEQUENCE [LARGE SCALE GENOMIC DNA]</scope>
    <source>
        <strain evidence="11 12">TBZ9</strain>
    </source>
</reference>
<comment type="similarity">
    <text evidence="2 8">Belongs to the Fmt family.</text>
</comment>
<dbReference type="FunFam" id="3.40.50.170:FF:000003">
    <property type="entry name" value="Methionyl-tRNA formyltransferase"/>
    <property type="match status" value="1"/>
</dbReference>
<evidence type="ECO:0000256" key="6">
    <source>
        <dbReference type="ARBA" id="ARBA00022917"/>
    </source>
</evidence>
<dbReference type="RefSeq" id="WP_171702404.1">
    <property type="nucleotide sequence ID" value="NZ_JABFHI010000003.1"/>
</dbReference>
<organism evidence="11 12">
    <name type="scientific">Vreelandella azerica</name>
    <dbReference type="NCBI Taxonomy" id="2732867"/>
    <lineage>
        <taxon>Bacteria</taxon>
        <taxon>Pseudomonadati</taxon>
        <taxon>Pseudomonadota</taxon>
        <taxon>Gammaproteobacteria</taxon>
        <taxon>Oceanospirillales</taxon>
        <taxon>Halomonadaceae</taxon>
        <taxon>Vreelandella</taxon>
    </lineage>
</organism>
<dbReference type="NCBIfam" id="TIGR00460">
    <property type="entry name" value="fmt"/>
    <property type="match status" value="1"/>
</dbReference>
<evidence type="ECO:0000256" key="3">
    <source>
        <dbReference type="ARBA" id="ARBA00012261"/>
    </source>
</evidence>
<evidence type="ECO:0000313" key="11">
    <source>
        <dbReference type="EMBL" id="NOG31948.1"/>
    </source>
</evidence>
<gene>
    <name evidence="8" type="primary">fmt</name>
    <name evidence="11" type="ORF">HLB35_09595</name>
</gene>
<keyword evidence="5 8" id="KW-0808">Transferase</keyword>
<dbReference type="SUPFAM" id="SSF53328">
    <property type="entry name" value="Formyltransferase"/>
    <property type="match status" value="1"/>
</dbReference>
<evidence type="ECO:0000256" key="4">
    <source>
        <dbReference type="ARBA" id="ARBA00016014"/>
    </source>
</evidence>
<comment type="caution">
    <text evidence="11">The sequence shown here is derived from an EMBL/GenBank/DDBJ whole genome shotgun (WGS) entry which is preliminary data.</text>
</comment>
<dbReference type="InterPro" id="IPR005793">
    <property type="entry name" value="Formyl_trans_C"/>
</dbReference>
<dbReference type="CDD" id="cd08646">
    <property type="entry name" value="FMT_core_Met-tRNA-FMT_N"/>
    <property type="match status" value="1"/>
</dbReference>
<sequence length="326" mass="33865">MSPLRVVFAGTPDFAATSLAALLESPHQVVGVFTQPDRPAGRGRKLVPGPVKQLALDNSLPVYQPTSLKAADSQAELAALQADVMVVVAYGLLLPQAVLDIPRLGCVNVHGSLLPRWRGAAPVQRAIEAGDSESGVAIMQMDAGLDTGAVFSEARTPITPTTTGGELHDTLAELGAALLVETLNALAKGEATATPQPETGVTYAAKLTKAEAELDFTQPAGVLAARIRAFNPWPVAWCAAKDKRLRLWMATAGDNADQHAAPGTLLSPGTDHLRIACGADGRQVLNIFQAQLPGGKALSARELLNAKHGLLTPGTRLGQPLSGGLS</sequence>
<dbReference type="Gene3D" id="3.40.50.170">
    <property type="entry name" value="Formyl transferase, N-terminal domain"/>
    <property type="match status" value="1"/>
</dbReference>
<evidence type="ECO:0000256" key="5">
    <source>
        <dbReference type="ARBA" id="ARBA00022679"/>
    </source>
</evidence>
<dbReference type="InterPro" id="IPR011034">
    <property type="entry name" value="Formyl_transferase-like_C_sf"/>
</dbReference>
<evidence type="ECO:0000256" key="7">
    <source>
        <dbReference type="ARBA" id="ARBA00048558"/>
    </source>
</evidence>
<accession>A0A7Y3XB44</accession>
<dbReference type="InterPro" id="IPR002376">
    <property type="entry name" value="Formyl_transf_N"/>
</dbReference>
<dbReference type="InterPro" id="IPR036477">
    <property type="entry name" value="Formyl_transf_N_sf"/>
</dbReference>
<evidence type="ECO:0000256" key="8">
    <source>
        <dbReference type="HAMAP-Rule" id="MF_00182"/>
    </source>
</evidence>
<dbReference type="PANTHER" id="PTHR11138:SF5">
    <property type="entry name" value="METHIONYL-TRNA FORMYLTRANSFERASE, MITOCHONDRIAL"/>
    <property type="match status" value="1"/>
</dbReference>
<keyword evidence="12" id="KW-1185">Reference proteome</keyword>
<proteinExistence type="inferred from homology"/>
<evidence type="ECO:0000313" key="12">
    <source>
        <dbReference type="Proteomes" id="UP000588806"/>
    </source>
</evidence>
<dbReference type="SUPFAM" id="SSF50486">
    <property type="entry name" value="FMT C-terminal domain-like"/>
    <property type="match status" value="1"/>
</dbReference>
<evidence type="ECO:0000256" key="2">
    <source>
        <dbReference type="ARBA" id="ARBA00010699"/>
    </source>
</evidence>
<evidence type="ECO:0000259" key="9">
    <source>
        <dbReference type="Pfam" id="PF00551"/>
    </source>
</evidence>
<dbReference type="HAMAP" id="MF_00182">
    <property type="entry name" value="Formyl_trans"/>
    <property type="match status" value="1"/>
</dbReference>
<feature type="domain" description="Formyl transferase C-terminal" evidence="10">
    <location>
        <begin position="206"/>
        <end position="307"/>
    </location>
</feature>
<dbReference type="InterPro" id="IPR037022">
    <property type="entry name" value="Formyl_trans_C_sf"/>
</dbReference>
<dbReference type="CDD" id="cd08704">
    <property type="entry name" value="Met_tRNA_FMT_C"/>
    <property type="match status" value="1"/>
</dbReference>
<feature type="domain" description="Formyl transferase N-terminal" evidence="9">
    <location>
        <begin position="5"/>
        <end position="183"/>
    </location>
</feature>
<comment type="catalytic activity">
    <reaction evidence="7 8">
        <text>L-methionyl-tRNA(fMet) + (6R)-10-formyltetrahydrofolate = N-formyl-L-methionyl-tRNA(fMet) + (6S)-5,6,7,8-tetrahydrofolate + H(+)</text>
        <dbReference type="Rhea" id="RHEA:24380"/>
        <dbReference type="Rhea" id="RHEA-COMP:9952"/>
        <dbReference type="Rhea" id="RHEA-COMP:9953"/>
        <dbReference type="ChEBI" id="CHEBI:15378"/>
        <dbReference type="ChEBI" id="CHEBI:57453"/>
        <dbReference type="ChEBI" id="CHEBI:78530"/>
        <dbReference type="ChEBI" id="CHEBI:78844"/>
        <dbReference type="ChEBI" id="CHEBI:195366"/>
        <dbReference type="EC" id="2.1.2.9"/>
    </reaction>
</comment>
<protein>
    <recommendedName>
        <fullName evidence="4 8">Methionyl-tRNA formyltransferase</fullName>
        <ecNumber evidence="3 8">2.1.2.9</ecNumber>
    </recommendedName>
</protein>
<keyword evidence="6 8" id="KW-0648">Protein biosynthesis</keyword>
<comment type="function">
    <text evidence="1 8">Attaches a formyl group to the free amino group of methionyl-tRNA(fMet). The formyl group appears to play a dual role in the initiator identity of N-formylmethionyl-tRNA by promoting its recognition by IF2 and preventing the misappropriation of this tRNA by the elongation apparatus.</text>
</comment>
<evidence type="ECO:0000259" key="10">
    <source>
        <dbReference type="Pfam" id="PF02911"/>
    </source>
</evidence>
<dbReference type="GO" id="GO:0005829">
    <property type="term" value="C:cytosol"/>
    <property type="evidence" value="ECO:0007669"/>
    <property type="project" value="TreeGrafter"/>
</dbReference>
<feature type="binding site" evidence="8">
    <location>
        <begin position="112"/>
        <end position="115"/>
    </location>
    <ligand>
        <name>(6S)-5,6,7,8-tetrahydrofolate</name>
        <dbReference type="ChEBI" id="CHEBI:57453"/>
    </ligand>
</feature>
<dbReference type="EC" id="2.1.2.9" evidence="3 8"/>
<dbReference type="InterPro" id="IPR044135">
    <property type="entry name" value="Met-tRNA-FMT_C"/>
</dbReference>
<dbReference type="PANTHER" id="PTHR11138">
    <property type="entry name" value="METHIONYL-TRNA FORMYLTRANSFERASE"/>
    <property type="match status" value="1"/>
</dbReference>
<dbReference type="GO" id="GO:0004479">
    <property type="term" value="F:methionyl-tRNA formyltransferase activity"/>
    <property type="evidence" value="ECO:0007669"/>
    <property type="project" value="UniProtKB-UniRule"/>
</dbReference>
<dbReference type="Pfam" id="PF02911">
    <property type="entry name" value="Formyl_trans_C"/>
    <property type="match status" value="1"/>
</dbReference>
<dbReference type="EMBL" id="JABFHI010000003">
    <property type="protein sequence ID" value="NOG31948.1"/>
    <property type="molecule type" value="Genomic_DNA"/>
</dbReference>
<dbReference type="InterPro" id="IPR041711">
    <property type="entry name" value="Met-tRNA-FMT_N"/>
</dbReference>
<name>A0A7Y3XB44_9GAMM</name>
<dbReference type="InterPro" id="IPR005794">
    <property type="entry name" value="Fmt"/>
</dbReference>